<keyword evidence="9" id="KW-0067">ATP-binding</keyword>
<dbReference type="InterPro" id="IPR043170">
    <property type="entry name" value="PTPA_C_lid"/>
</dbReference>
<dbReference type="GO" id="GO:0005737">
    <property type="term" value="C:cytoplasm"/>
    <property type="evidence" value="ECO:0007669"/>
    <property type="project" value="UniProtKB-SubCell"/>
</dbReference>
<comment type="similarity">
    <text evidence="4 17">Belongs to the PTPA-type PPIase family.</text>
</comment>
<keyword evidence="13 17" id="KW-0413">Isomerase</keyword>
<dbReference type="InterPro" id="IPR037218">
    <property type="entry name" value="PTPA_sf"/>
</dbReference>
<proteinExistence type="inferred from homology"/>
<sequence length="364" mass="41468">MVTLGTMDSSKCISPDSHEFRVPQRGVTTMEAMETWLKSEAYLEYMGFLTAMNREVRGKALTVDCHQSEVTKGVLALLDKLDTWLTETPPIQQPQRFGNKAFKTWYTKVKENALDLLQEALPTVFHRAIPEIKEYLVEGFGNSTRIDYGTGHEMSFCMFLCCLFKIGAFVETDNLAVVCKVFNRYMILVRRLQTVYKMEPAGSRGVWALDDFQFVPFIWGSSQLIDHPRIEPRSFLQEDIVNSFAKDYMFLGCIKYINEVKTGPFAEHSNQLWNISGVGYWPKVNDGLIKMYKAEVLAKFPVIQHVLFGSLLPLTVAQIPVMDLVSRRSKQSKESLEKSPEGFSRPGSIPRREPKTSNVSKDTT</sequence>
<evidence type="ECO:0000256" key="6">
    <source>
        <dbReference type="ARBA" id="ARBA00022490"/>
    </source>
</evidence>
<dbReference type="GO" id="GO:0003755">
    <property type="term" value="F:peptidyl-prolyl cis-trans isomerase activity"/>
    <property type="evidence" value="ECO:0007669"/>
    <property type="project" value="UniProtKB-KW"/>
</dbReference>
<keyword evidence="12 17" id="KW-0697">Rotamase</keyword>
<dbReference type="GO" id="GO:0008160">
    <property type="term" value="F:protein tyrosine phosphatase activator activity"/>
    <property type="evidence" value="ECO:0007669"/>
    <property type="project" value="TreeGrafter"/>
</dbReference>
<dbReference type="Pfam" id="PF03095">
    <property type="entry name" value="PTPA"/>
    <property type="match status" value="1"/>
</dbReference>
<dbReference type="GO" id="GO:0046872">
    <property type="term" value="F:metal ion binding"/>
    <property type="evidence" value="ECO:0007669"/>
    <property type="project" value="UniProtKB-KW"/>
</dbReference>
<evidence type="ECO:0000256" key="4">
    <source>
        <dbReference type="ARBA" id="ARBA00011019"/>
    </source>
</evidence>
<comment type="function">
    <text evidence="16">PPIases accelerate the folding of proteins. It catalyzes the cis-trans isomerization of proline imidic peptide bonds in oligopeptides. Acts as a regulatory subunit for serine/threonine-protein phosphatase 2A (PP2A). Modulates PP2A activity or substrate specificity, probably by inducing a conformational change in the catalytic subunit, a proposed direct target of the PPIase. Can reactivate inactive phosphatase PP2A-phosphatase methylesterase complexes (PP2A(i)) in presence of ATP and Mg(2+). Reversibly stimulates the variable phosphotyrosyl phosphatase activity of PP2A core heterodimer PP2A(D) in presence of ATP and Mg(2+) (in vitro). The phosphotyrosyl phosphatase activity is dependent of an ATPase activity of the PP2A(D):PPP2R4 complex. Is involved in apoptosis; the function appears to be independent from PP2A.</text>
</comment>
<reference evidence="19" key="1">
    <citation type="submission" date="2015-11" db="EMBL/GenBank/DDBJ databases">
        <title>De novo transcriptome assembly of four potential Pierce s Disease insect vectors from Arizona vineyards.</title>
        <authorList>
            <person name="Tassone E.E."/>
        </authorList>
    </citation>
    <scope>NUCLEOTIDE SEQUENCE</scope>
</reference>
<dbReference type="PANTHER" id="PTHR10012:SF0">
    <property type="entry name" value="SERINE_THREONINE-PROTEIN PHOSPHATASE 2A ACTIVATOR"/>
    <property type="match status" value="1"/>
</dbReference>
<evidence type="ECO:0000256" key="9">
    <source>
        <dbReference type="ARBA" id="ARBA00022840"/>
    </source>
</evidence>
<evidence type="ECO:0000256" key="3">
    <source>
        <dbReference type="ARBA" id="ARBA00004496"/>
    </source>
</evidence>
<keyword evidence="8" id="KW-0547">Nucleotide-binding</keyword>
<dbReference type="GO" id="GO:0005524">
    <property type="term" value="F:ATP binding"/>
    <property type="evidence" value="ECO:0007669"/>
    <property type="project" value="UniProtKB-KW"/>
</dbReference>
<evidence type="ECO:0000256" key="18">
    <source>
        <dbReference type="SAM" id="MobiDB-lite"/>
    </source>
</evidence>
<evidence type="ECO:0000256" key="8">
    <source>
        <dbReference type="ARBA" id="ARBA00022741"/>
    </source>
</evidence>
<dbReference type="SUPFAM" id="SSF140984">
    <property type="entry name" value="PTPA-like"/>
    <property type="match status" value="1"/>
</dbReference>
<keyword evidence="11" id="KW-0007">Acetylation</keyword>
<evidence type="ECO:0000256" key="10">
    <source>
        <dbReference type="ARBA" id="ARBA00022842"/>
    </source>
</evidence>
<evidence type="ECO:0000256" key="5">
    <source>
        <dbReference type="ARBA" id="ARBA00013194"/>
    </source>
</evidence>
<evidence type="ECO:0000256" key="16">
    <source>
        <dbReference type="ARBA" id="ARBA00054769"/>
    </source>
</evidence>
<evidence type="ECO:0000256" key="14">
    <source>
        <dbReference type="ARBA" id="ARBA00023242"/>
    </source>
</evidence>
<dbReference type="GO" id="GO:0007052">
    <property type="term" value="P:mitotic spindle organization"/>
    <property type="evidence" value="ECO:0007669"/>
    <property type="project" value="TreeGrafter"/>
</dbReference>
<dbReference type="EMBL" id="GEBQ01016639">
    <property type="protein sequence ID" value="JAT23338.1"/>
    <property type="molecule type" value="Transcribed_RNA"/>
</dbReference>
<dbReference type="FunFam" id="1.20.120.1150:FF:000001">
    <property type="entry name" value="Serine/threonine-protein phosphatase 2A activator"/>
    <property type="match status" value="1"/>
</dbReference>
<protein>
    <recommendedName>
        <fullName evidence="15 17">Serine/threonine-protein phosphatase 2A activator</fullName>
        <ecNumber evidence="5 17">5.2.1.8</ecNumber>
    </recommendedName>
    <alternativeName>
        <fullName evidence="17">Phosphotyrosyl phosphatase activator</fullName>
    </alternativeName>
</protein>
<evidence type="ECO:0000256" key="13">
    <source>
        <dbReference type="ARBA" id="ARBA00023235"/>
    </source>
</evidence>
<evidence type="ECO:0000256" key="11">
    <source>
        <dbReference type="ARBA" id="ARBA00022990"/>
    </source>
</evidence>
<dbReference type="AlphaFoldDB" id="A0A1B6LI59"/>
<keyword evidence="7" id="KW-0479">Metal-binding</keyword>
<accession>A0A1B6LI59</accession>
<feature type="region of interest" description="Disordered" evidence="18">
    <location>
        <begin position="329"/>
        <end position="364"/>
    </location>
</feature>
<evidence type="ECO:0000256" key="1">
    <source>
        <dbReference type="ARBA" id="ARBA00000971"/>
    </source>
</evidence>
<dbReference type="EC" id="5.2.1.8" evidence="5 17"/>
<dbReference type="GO" id="GO:0000159">
    <property type="term" value="C:protein phosphatase type 2A complex"/>
    <property type="evidence" value="ECO:0007669"/>
    <property type="project" value="TreeGrafter"/>
</dbReference>
<comment type="catalytic activity">
    <reaction evidence="1 17">
        <text>[protein]-peptidylproline (omega=180) = [protein]-peptidylproline (omega=0)</text>
        <dbReference type="Rhea" id="RHEA:16237"/>
        <dbReference type="Rhea" id="RHEA-COMP:10747"/>
        <dbReference type="Rhea" id="RHEA-COMP:10748"/>
        <dbReference type="ChEBI" id="CHEBI:83833"/>
        <dbReference type="ChEBI" id="CHEBI:83834"/>
        <dbReference type="EC" id="5.2.1.8"/>
    </reaction>
</comment>
<dbReference type="GO" id="GO:0005634">
    <property type="term" value="C:nucleus"/>
    <property type="evidence" value="ECO:0007669"/>
    <property type="project" value="UniProtKB-SubCell"/>
</dbReference>
<name>A0A1B6LI59_9HEMI</name>
<dbReference type="InterPro" id="IPR004327">
    <property type="entry name" value="Phstyr_phstse_ac"/>
</dbReference>
<evidence type="ECO:0000256" key="7">
    <source>
        <dbReference type="ARBA" id="ARBA00022723"/>
    </source>
</evidence>
<comment type="subcellular location">
    <subcellularLocation>
        <location evidence="3 17">Cytoplasm</location>
    </subcellularLocation>
    <subcellularLocation>
        <location evidence="2">Nucleus</location>
    </subcellularLocation>
</comment>
<keyword evidence="14" id="KW-0539">Nucleus</keyword>
<dbReference type="Gene3D" id="1.20.120.1150">
    <property type="match status" value="1"/>
</dbReference>
<evidence type="ECO:0000256" key="12">
    <source>
        <dbReference type="ARBA" id="ARBA00023110"/>
    </source>
</evidence>
<dbReference type="CDD" id="cd04087">
    <property type="entry name" value="PTPA"/>
    <property type="match status" value="1"/>
</dbReference>
<evidence type="ECO:0000313" key="19">
    <source>
        <dbReference type="EMBL" id="JAT23338.1"/>
    </source>
</evidence>
<keyword evidence="6 17" id="KW-0963">Cytoplasm</keyword>
<dbReference type="PIRSF" id="PIRSF016325">
    <property type="entry name" value="Phstyr_phstse_ac"/>
    <property type="match status" value="1"/>
</dbReference>
<organism evidence="19">
    <name type="scientific">Graphocephala atropunctata</name>
    <dbReference type="NCBI Taxonomy" id="36148"/>
    <lineage>
        <taxon>Eukaryota</taxon>
        <taxon>Metazoa</taxon>
        <taxon>Ecdysozoa</taxon>
        <taxon>Arthropoda</taxon>
        <taxon>Hexapoda</taxon>
        <taxon>Insecta</taxon>
        <taxon>Pterygota</taxon>
        <taxon>Neoptera</taxon>
        <taxon>Paraneoptera</taxon>
        <taxon>Hemiptera</taxon>
        <taxon>Auchenorrhyncha</taxon>
        <taxon>Membracoidea</taxon>
        <taxon>Cicadellidae</taxon>
        <taxon>Cicadellinae</taxon>
        <taxon>Cicadellini</taxon>
        <taxon>Graphocephala</taxon>
    </lineage>
</organism>
<evidence type="ECO:0000256" key="2">
    <source>
        <dbReference type="ARBA" id="ARBA00004123"/>
    </source>
</evidence>
<evidence type="ECO:0000256" key="17">
    <source>
        <dbReference type="RuleBase" id="RU361210"/>
    </source>
</evidence>
<keyword evidence="10" id="KW-0460">Magnesium</keyword>
<gene>
    <name evidence="19" type="ORF">g.24508</name>
</gene>
<dbReference type="PANTHER" id="PTHR10012">
    <property type="entry name" value="SERINE/THREONINE-PROTEIN PHOSPHATASE 2A REGULATORY SUBUNIT B"/>
    <property type="match status" value="1"/>
</dbReference>
<evidence type="ECO:0000256" key="15">
    <source>
        <dbReference type="ARBA" id="ARBA00044786"/>
    </source>
</evidence>
<feature type="compositionally biased region" description="Basic and acidic residues" evidence="18">
    <location>
        <begin position="331"/>
        <end position="340"/>
    </location>
</feature>